<dbReference type="PANTHER" id="PTHR21017:SF17">
    <property type="entry name" value="PROTEIN NIPSNAP"/>
    <property type="match status" value="1"/>
</dbReference>
<dbReference type="InterPro" id="IPR051557">
    <property type="entry name" value="NipSnap_domain"/>
</dbReference>
<dbReference type="InterPro" id="IPR011008">
    <property type="entry name" value="Dimeric_a/b-barrel"/>
</dbReference>
<dbReference type="RefSeq" id="WP_112340134.1">
    <property type="nucleotide sequence ID" value="NZ_QMKK01000017.1"/>
</dbReference>
<dbReference type="OrthoDB" id="4124121at2"/>
<organism evidence="3 4">
    <name type="scientific">Rhizobium tropici</name>
    <dbReference type="NCBI Taxonomy" id="398"/>
    <lineage>
        <taxon>Bacteria</taxon>
        <taxon>Pseudomonadati</taxon>
        <taxon>Pseudomonadota</taxon>
        <taxon>Alphaproteobacteria</taxon>
        <taxon>Hyphomicrobiales</taxon>
        <taxon>Rhizobiaceae</taxon>
        <taxon>Rhizobium/Agrobacterium group</taxon>
        <taxon>Rhizobium</taxon>
    </lineage>
</organism>
<dbReference type="InterPro" id="IPR012577">
    <property type="entry name" value="NIPSNAP"/>
</dbReference>
<dbReference type="PANTHER" id="PTHR21017">
    <property type="entry name" value="NIPSNAP-RELATED"/>
    <property type="match status" value="1"/>
</dbReference>
<comment type="caution">
    <text evidence="3">The sequence shown here is derived from an EMBL/GenBank/DDBJ whole genome shotgun (WGS) entry which is preliminary data.</text>
</comment>
<comment type="similarity">
    <text evidence="1">Belongs to the NipSnap family.</text>
</comment>
<reference evidence="3 4" key="1">
    <citation type="submission" date="2018-06" db="EMBL/GenBank/DDBJ databases">
        <title>Whole Genome Sequence of an efficient microsymbiont, Rhizobium tropici.</title>
        <authorList>
            <person name="Srinivasan R."/>
            <person name="Singh H.V."/>
            <person name="Srivastava R."/>
            <person name="Kumari B."/>
            <person name="Radhakrishna A."/>
        </authorList>
    </citation>
    <scope>NUCLEOTIDE SEQUENCE [LARGE SCALE GENOMIC DNA]</scope>
    <source>
        <strain evidence="3 4">IGFRI Rhizo-19</strain>
    </source>
</reference>
<accession>A0A329YJG6</accession>
<evidence type="ECO:0000256" key="1">
    <source>
        <dbReference type="ARBA" id="ARBA00005291"/>
    </source>
</evidence>
<dbReference type="EMBL" id="QMKK01000017">
    <property type="protein sequence ID" value="RAX43198.1"/>
    <property type="molecule type" value="Genomic_DNA"/>
</dbReference>
<gene>
    <name evidence="3" type="ORF">DQ393_01950</name>
</gene>
<dbReference type="Gene3D" id="3.30.70.100">
    <property type="match status" value="1"/>
</dbReference>
<dbReference type="SUPFAM" id="SSF54909">
    <property type="entry name" value="Dimeric alpha+beta barrel"/>
    <property type="match status" value="1"/>
</dbReference>
<evidence type="ECO:0000259" key="2">
    <source>
        <dbReference type="Pfam" id="PF07978"/>
    </source>
</evidence>
<protein>
    <submittedName>
        <fullName evidence="3">NIPSNAP family protein</fullName>
    </submittedName>
</protein>
<dbReference type="Pfam" id="PF07978">
    <property type="entry name" value="NIPSNAP"/>
    <property type="match status" value="1"/>
</dbReference>
<sequence>MFYEIRTYRLKNGMIPQYLKAVEEEGIAIQKAHLGNLVGYFHSEIGVLNEIVHIWAYSSLDDREARRRQLAADPEWQAFLPKIRDLIEQAENKIMKPTGFSPLE</sequence>
<feature type="domain" description="NIPSNAP" evidence="2">
    <location>
        <begin position="3"/>
        <end position="102"/>
    </location>
</feature>
<proteinExistence type="inferred from homology"/>
<name>A0A329YJG6_RHITR</name>
<evidence type="ECO:0000313" key="4">
    <source>
        <dbReference type="Proteomes" id="UP000251205"/>
    </source>
</evidence>
<dbReference type="AlphaFoldDB" id="A0A329YJG6"/>
<evidence type="ECO:0000313" key="3">
    <source>
        <dbReference type="EMBL" id="RAX43198.1"/>
    </source>
</evidence>
<dbReference type="Proteomes" id="UP000251205">
    <property type="component" value="Unassembled WGS sequence"/>
</dbReference>